<sequence>MKNESIRKVINVDKPNYAPLFEFKELDNAVIRLSLFKDSVEFDITGQTLKLGAKTNDGLKEQTEGFTINKNNLDIDLKNSILVPGEVEIDLELKDANGAMTTASFFITVKSKVLNDKAVEGTNEYDTFTKTVAKVEEDYKGLRRIIIDENQAANLQDQVNQTNAHLEANIQQIKKKENSIFNINQFLNRKNSYYNYSIGVMGDS</sequence>
<proteinExistence type="predicted"/>
<evidence type="ECO:0000313" key="2">
    <source>
        <dbReference type="Proteomes" id="UP000596929"/>
    </source>
</evidence>
<dbReference type="EMBL" id="JACOOO010000001">
    <property type="protein sequence ID" value="MBC5627613.1"/>
    <property type="molecule type" value="Genomic_DNA"/>
</dbReference>
<dbReference type="Proteomes" id="UP000596929">
    <property type="component" value="Unassembled WGS sequence"/>
</dbReference>
<keyword evidence="2" id="KW-1185">Reference proteome</keyword>
<evidence type="ECO:0008006" key="3">
    <source>
        <dbReference type="Google" id="ProtNLM"/>
    </source>
</evidence>
<evidence type="ECO:0000313" key="1">
    <source>
        <dbReference type="EMBL" id="MBC5627613.1"/>
    </source>
</evidence>
<reference evidence="1 2" key="1">
    <citation type="submission" date="2020-08" db="EMBL/GenBank/DDBJ databases">
        <title>Genome public.</title>
        <authorList>
            <person name="Liu C."/>
            <person name="Sun Q."/>
        </authorList>
    </citation>
    <scope>NUCLEOTIDE SEQUENCE [LARGE SCALE GENOMIC DNA]</scope>
    <source>
        <strain evidence="1 2">NSJ-6</strain>
    </source>
</reference>
<comment type="caution">
    <text evidence="1">The sequence shown here is derived from an EMBL/GenBank/DDBJ whole genome shotgun (WGS) entry which is preliminary data.</text>
</comment>
<protein>
    <recommendedName>
        <fullName evidence="3">BppU N-terminal domain-containing protein</fullName>
    </recommendedName>
</protein>
<gene>
    <name evidence="1" type="ORF">H8S20_01755</name>
</gene>
<organism evidence="1 2">
    <name type="scientific">Clostridium hominis</name>
    <dbReference type="NCBI Taxonomy" id="2763036"/>
    <lineage>
        <taxon>Bacteria</taxon>
        <taxon>Bacillati</taxon>
        <taxon>Bacillota</taxon>
        <taxon>Clostridia</taxon>
        <taxon>Eubacteriales</taxon>
        <taxon>Clostridiaceae</taxon>
        <taxon>Clostridium</taxon>
    </lineage>
</organism>
<accession>A0ABR7D8G8</accession>
<feature type="non-terminal residue" evidence="1">
    <location>
        <position position="204"/>
    </location>
</feature>
<dbReference type="RefSeq" id="WP_186859160.1">
    <property type="nucleotide sequence ID" value="NZ_JACOOO010000001.1"/>
</dbReference>
<name>A0ABR7D8G8_9CLOT</name>